<evidence type="ECO:0000313" key="2">
    <source>
        <dbReference type="EMBL" id="GFR04902.1"/>
    </source>
</evidence>
<feature type="transmembrane region" description="Helical" evidence="1">
    <location>
        <begin position="139"/>
        <end position="162"/>
    </location>
</feature>
<accession>A0A8X6LDW2</accession>
<dbReference type="OrthoDB" id="6449703at2759"/>
<evidence type="ECO:0000313" key="3">
    <source>
        <dbReference type="Proteomes" id="UP000887116"/>
    </source>
</evidence>
<comment type="caution">
    <text evidence="2">The sequence shown here is derived from an EMBL/GenBank/DDBJ whole genome shotgun (WGS) entry which is preliminary data.</text>
</comment>
<reference evidence="2" key="1">
    <citation type="submission" date="2020-07" db="EMBL/GenBank/DDBJ databases">
        <title>Multicomponent nature underlies the extraordinary mechanical properties of spider dragline silk.</title>
        <authorList>
            <person name="Kono N."/>
            <person name="Nakamura H."/>
            <person name="Mori M."/>
            <person name="Yoshida Y."/>
            <person name="Ohtoshi R."/>
            <person name="Malay A.D."/>
            <person name="Moran D.A.P."/>
            <person name="Tomita M."/>
            <person name="Numata K."/>
            <person name="Arakawa K."/>
        </authorList>
    </citation>
    <scope>NUCLEOTIDE SEQUENCE</scope>
</reference>
<keyword evidence="1" id="KW-0472">Membrane</keyword>
<sequence length="268" mass="30305">MQTNKMRRKNTLVMKLALCIACMIPVLMSTLDTFVENGKNIENSFRALKYHPPNNSCGFTIILIIEYMLFTVYVEYPLLFAISMCAMVQLHGLNLIQLNNDLKEKNAVNLSAKLSKILIDYNIIEKKIHQLSDTLSTSLLVILLICFCNLFIILSYCLTNVIPRFLLYELCTNGFTSLLIVFSVTICCSAIPEYMLKIKKTAASLMDDCVLSDLENRKCMSLLERIASKDIIYISAGGVLDFKKSFLLSSLGTLFTYGLLILNQQRIS</sequence>
<dbReference type="EMBL" id="BMAO01035635">
    <property type="protein sequence ID" value="GFR04902.1"/>
    <property type="molecule type" value="Genomic_DNA"/>
</dbReference>
<keyword evidence="1" id="KW-1133">Transmembrane helix</keyword>
<feature type="transmembrane region" description="Helical" evidence="1">
    <location>
        <begin position="12"/>
        <end position="31"/>
    </location>
</feature>
<keyword evidence="3" id="KW-1185">Reference proteome</keyword>
<feature type="transmembrane region" description="Helical" evidence="1">
    <location>
        <begin position="174"/>
        <end position="196"/>
    </location>
</feature>
<proteinExistence type="predicted"/>
<organism evidence="2 3">
    <name type="scientific">Trichonephila clavata</name>
    <name type="common">Joro spider</name>
    <name type="synonym">Nephila clavata</name>
    <dbReference type="NCBI Taxonomy" id="2740835"/>
    <lineage>
        <taxon>Eukaryota</taxon>
        <taxon>Metazoa</taxon>
        <taxon>Ecdysozoa</taxon>
        <taxon>Arthropoda</taxon>
        <taxon>Chelicerata</taxon>
        <taxon>Arachnida</taxon>
        <taxon>Araneae</taxon>
        <taxon>Araneomorphae</taxon>
        <taxon>Entelegynae</taxon>
        <taxon>Araneoidea</taxon>
        <taxon>Nephilidae</taxon>
        <taxon>Trichonephila</taxon>
    </lineage>
</organism>
<dbReference type="Proteomes" id="UP000887116">
    <property type="component" value="Unassembled WGS sequence"/>
</dbReference>
<keyword evidence="1" id="KW-0812">Transmembrane</keyword>
<gene>
    <name evidence="2" type="primary">AVEN_126155_1</name>
    <name evidence="2" type="ORF">TNCT_327381</name>
</gene>
<name>A0A8X6LDW2_TRICU</name>
<evidence type="ECO:0000256" key="1">
    <source>
        <dbReference type="SAM" id="Phobius"/>
    </source>
</evidence>
<dbReference type="AlphaFoldDB" id="A0A8X6LDW2"/>
<protein>
    <submittedName>
        <fullName evidence="2">Uncharacterized protein</fullName>
    </submittedName>
</protein>